<name>A0A381UCY4_9ZZZZ</name>
<dbReference type="Gene3D" id="2.60.450.10">
    <property type="entry name" value="Lipopolysaccharide (LPS) transport protein A like domain"/>
    <property type="match status" value="1"/>
</dbReference>
<gene>
    <name evidence="1" type="ORF">METZ01_LOCUS78894</name>
</gene>
<dbReference type="InterPro" id="IPR026265">
    <property type="entry name" value="LptC"/>
</dbReference>
<dbReference type="AlphaFoldDB" id="A0A381UCY4"/>
<reference evidence="1" key="1">
    <citation type="submission" date="2018-05" db="EMBL/GenBank/DDBJ databases">
        <authorList>
            <person name="Lanie J.A."/>
            <person name="Ng W.-L."/>
            <person name="Kazmierczak K.M."/>
            <person name="Andrzejewski T.M."/>
            <person name="Davidsen T.M."/>
            <person name="Wayne K.J."/>
            <person name="Tettelin H."/>
            <person name="Glass J.I."/>
            <person name="Rusch D."/>
            <person name="Podicherti R."/>
            <person name="Tsui H.-C.T."/>
            <person name="Winkler M.E."/>
        </authorList>
    </citation>
    <scope>NUCLEOTIDE SEQUENCE</scope>
</reference>
<proteinExistence type="predicted"/>
<dbReference type="InterPro" id="IPR010664">
    <property type="entry name" value="LipoPS_assembly_LptC-rel"/>
</dbReference>
<evidence type="ECO:0008006" key="2">
    <source>
        <dbReference type="Google" id="ProtNLM"/>
    </source>
</evidence>
<dbReference type="EMBL" id="UINC01006191">
    <property type="protein sequence ID" value="SVA26040.1"/>
    <property type="molecule type" value="Genomic_DNA"/>
</dbReference>
<dbReference type="GO" id="GO:0015221">
    <property type="term" value="F:lipopolysaccharide transmembrane transporter activity"/>
    <property type="evidence" value="ECO:0007669"/>
    <property type="project" value="InterPro"/>
</dbReference>
<sequence length="177" mass="20141">MKNAYWIIFFIILTIACSDKSNQTQLEKGVEYPDQESWGVTIILTDSSIERARVQSGHLEKYNQEQHIMLDQIVKVDFFDKKQNHVAVLNSAKAEVDQKTNNMKAIGDVVAVSDSGITLYTDTLFWNAKKEQMNTKDSVMITTIEKDTLYGVGFESDSDLQNWKILKPSGVTNRVKK</sequence>
<accession>A0A381UCY4</accession>
<dbReference type="PROSITE" id="PS51257">
    <property type="entry name" value="PROKAR_LIPOPROTEIN"/>
    <property type="match status" value="1"/>
</dbReference>
<evidence type="ECO:0000313" key="1">
    <source>
        <dbReference type="EMBL" id="SVA26040.1"/>
    </source>
</evidence>
<dbReference type="GO" id="GO:0005886">
    <property type="term" value="C:plasma membrane"/>
    <property type="evidence" value="ECO:0007669"/>
    <property type="project" value="InterPro"/>
</dbReference>
<dbReference type="Pfam" id="PF06835">
    <property type="entry name" value="LptC"/>
    <property type="match status" value="1"/>
</dbReference>
<protein>
    <recommendedName>
        <fullName evidence="2">LPS export ABC transporter periplasmic protein LptC</fullName>
    </recommendedName>
</protein>
<organism evidence="1">
    <name type="scientific">marine metagenome</name>
    <dbReference type="NCBI Taxonomy" id="408172"/>
    <lineage>
        <taxon>unclassified sequences</taxon>
        <taxon>metagenomes</taxon>
        <taxon>ecological metagenomes</taxon>
    </lineage>
</organism>
<dbReference type="NCBIfam" id="TIGR04409">
    <property type="entry name" value="LptC_YrbK"/>
    <property type="match status" value="1"/>
</dbReference>